<reference evidence="2 3" key="1">
    <citation type="submission" date="2017-10" db="EMBL/GenBank/DDBJ databases">
        <title>Whole genome of Pedobacter ginsengisoli T01R-27 isolated from tomato rhizosphere.</title>
        <authorList>
            <person name="Weon H.-Y."/>
            <person name="Lee S.A."/>
            <person name="Sang M.K."/>
            <person name="Song J."/>
        </authorList>
    </citation>
    <scope>NUCLEOTIDE SEQUENCE [LARGE SCALE GENOMIC DNA]</scope>
    <source>
        <strain evidence="2 3">T01R-27</strain>
    </source>
</reference>
<feature type="domain" description="Tail specific protease" evidence="1">
    <location>
        <begin position="543"/>
        <end position="705"/>
    </location>
</feature>
<dbReference type="Pfam" id="PF03572">
    <property type="entry name" value="Peptidase_S41"/>
    <property type="match status" value="1"/>
</dbReference>
<dbReference type="Gene3D" id="3.90.226.10">
    <property type="entry name" value="2-enoyl-CoA Hydratase, Chain A, domain 1"/>
    <property type="match status" value="1"/>
</dbReference>
<keyword evidence="3" id="KW-1185">Reference proteome</keyword>
<dbReference type="InterPro" id="IPR036034">
    <property type="entry name" value="PDZ_sf"/>
</dbReference>
<protein>
    <recommendedName>
        <fullName evidence="1">Tail specific protease domain-containing protein</fullName>
    </recommendedName>
</protein>
<dbReference type="SUPFAM" id="SSF52096">
    <property type="entry name" value="ClpP/crotonase"/>
    <property type="match status" value="1"/>
</dbReference>
<evidence type="ECO:0000313" key="3">
    <source>
        <dbReference type="Proteomes" id="UP000223749"/>
    </source>
</evidence>
<name>A0A2D1U181_9SPHI</name>
<dbReference type="Proteomes" id="UP000223749">
    <property type="component" value="Chromosome"/>
</dbReference>
<evidence type="ECO:0000259" key="1">
    <source>
        <dbReference type="Pfam" id="PF03572"/>
    </source>
</evidence>
<sequence>MRVIIFLLIMLSSELGTCQKYNFKHSGWRVVSGDKKNASIKIKNITDPTIEKLVLRNDSGVTTLINQLTIGEVDSGAIVVTGSLDNFSVEDSSSALIFVNAINKNKNSIFLISYDLSKIIDENGKINFFIPFDRKIDSIRVGVQIKGRNEILISNLKLEITKGEFGKEWRKTYLKRLFHNEEEIDRLEIFSKVWGFLKYYSPEISRNNIDWDAVLIRQLDFLLNKNSQKSFEESIEYLLSIAQATEVKKDRKFDLLQESNNNERINLDCNWIIKSKFLSERSKDILIGFKDHFVPFNNKFVVSTDSSDNPVPQFKENAYNKNFLPEMKFRLLSLFRYWNIIEYYYPYKYLIKANWEGSLKSLIPRFIGATNSLKYGNALLSLNALIEDGHAALPTDSYSFASYVYGKNLIILPISFGIQSKDSVFVKKIDETFSIETGIKVGDMIVSINKRKVESYLDQLREYVGHSRIEMKDYYIEKGNLLGVSPQYGDTLFIEYLHNSKVNNTRLEINKKSKPNYLDFFNKELGEGKKDKAVGFKSIDKNTLYLDVHSWSVKDKKNTIAFLQDVNKVIIDCRKYPSWDFIEFVSYFLKDSVELLKFMPTTSYPGLLREVLNKSFSDSLYFKGNVIVLVSEETQSRGEMLAMMLKARREKITFIGRPTAGADGDVATIQMLGEQYFNFMFSGVRVLYPDNGETQSIGICPDVTVKRIINREIMGEDEILAAALKIFTF</sequence>
<dbReference type="RefSeq" id="WP_099437324.1">
    <property type="nucleotide sequence ID" value="NZ_CP024091.1"/>
</dbReference>
<dbReference type="InterPro" id="IPR029045">
    <property type="entry name" value="ClpP/crotonase-like_dom_sf"/>
</dbReference>
<dbReference type="GO" id="GO:0008236">
    <property type="term" value="F:serine-type peptidase activity"/>
    <property type="evidence" value="ECO:0007669"/>
    <property type="project" value="InterPro"/>
</dbReference>
<dbReference type="Gene3D" id="2.30.42.10">
    <property type="match status" value="1"/>
</dbReference>
<dbReference type="InterPro" id="IPR005151">
    <property type="entry name" value="Tail-specific_protease"/>
</dbReference>
<proteinExistence type="predicted"/>
<accession>A0A2D1U181</accession>
<dbReference type="EMBL" id="CP024091">
    <property type="protein sequence ID" value="ATP55371.1"/>
    <property type="molecule type" value="Genomic_DNA"/>
</dbReference>
<dbReference type="KEGG" id="pgs:CPT03_02270"/>
<dbReference type="AlphaFoldDB" id="A0A2D1U181"/>
<dbReference type="GO" id="GO:0006508">
    <property type="term" value="P:proteolysis"/>
    <property type="evidence" value="ECO:0007669"/>
    <property type="project" value="InterPro"/>
</dbReference>
<evidence type="ECO:0000313" key="2">
    <source>
        <dbReference type="EMBL" id="ATP55371.1"/>
    </source>
</evidence>
<gene>
    <name evidence="2" type="ORF">CPT03_02270</name>
</gene>
<organism evidence="2 3">
    <name type="scientific">Pedobacter ginsengisoli</name>
    <dbReference type="NCBI Taxonomy" id="363852"/>
    <lineage>
        <taxon>Bacteria</taxon>
        <taxon>Pseudomonadati</taxon>
        <taxon>Bacteroidota</taxon>
        <taxon>Sphingobacteriia</taxon>
        <taxon>Sphingobacteriales</taxon>
        <taxon>Sphingobacteriaceae</taxon>
        <taxon>Pedobacter</taxon>
    </lineage>
</organism>
<dbReference type="OrthoDB" id="5379939at2"/>